<reference evidence="2 3" key="1">
    <citation type="journal article" date="2007" name="Nature">
        <title>Evolution of genes and genomes on the Drosophila phylogeny.</title>
        <authorList>
            <consortium name="Drosophila 12 Genomes Consortium"/>
            <person name="Clark A.G."/>
            <person name="Eisen M.B."/>
            <person name="Smith D.R."/>
            <person name="Bergman C.M."/>
            <person name="Oliver B."/>
            <person name="Markow T.A."/>
            <person name="Kaufman T.C."/>
            <person name="Kellis M."/>
            <person name="Gelbart W."/>
            <person name="Iyer V.N."/>
            <person name="Pollard D.A."/>
            <person name="Sackton T.B."/>
            <person name="Larracuente A.M."/>
            <person name="Singh N.D."/>
            <person name="Abad J.P."/>
            <person name="Abt D.N."/>
            <person name="Adryan B."/>
            <person name="Aguade M."/>
            <person name="Akashi H."/>
            <person name="Anderson W.W."/>
            <person name="Aquadro C.F."/>
            <person name="Ardell D.H."/>
            <person name="Arguello R."/>
            <person name="Artieri C.G."/>
            <person name="Barbash D.A."/>
            <person name="Barker D."/>
            <person name="Barsanti P."/>
            <person name="Batterham P."/>
            <person name="Batzoglou S."/>
            <person name="Begun D."/>
            <person name="Bhutkar A."/>
            <person name="Blanco E."/>
            <person name="Bosak S.A."/>
            <person name="Bradley R.K."/>
            <person name="Brand A.D."/>
            <person name="Brent M.R."/>
            <person name="Brooks A.N."/>
            <person name="Brown R.H."/>
            <person name="Butlin R.K."/>
            <person name="Caggese C."/>
            <person name="Calvi B.R."/>
            <person name="Bernardo de Carvalho A."/>
            <person name="Caspi A."/>
            <person name="Castrezana S."/>
            <person name="Celniker S.E."/>
            <person name="Chang J.L."/>
            <person name="Chapple C."/>
            <person name="Chatterji S."/>
            <person name="Chinwalla A."/>
            <person name="Civetta A."/>
            <person name="Clifton S.W."/>
            <person name="Comeron J.M."/>
            <person name="Costello J.C."/>
            <person name="Coyne J.A."/>
            <person name="Daub J."/>
            <person name="David R.G."/>
            <person name="Delcher A.L."/>
            <person name="Delehaunty K."/>
            <person name="Do C.B."/>
            <person name="Ebling H."/>
            <person name="Edwards K."/>
            <person name="Eickbush T."/>
            <person name="Evans J.D."/>
            <person name="Filipski A."/>
            <person name="Findeiss S."/>
            <person name="Freyhult E."/>
            <person name="Fulton L."/>
            <person name="Fulton R."/>
            <person name="Garcia A.C."/>
            <person name="Gardiner A."/>
            <person name="Garfield D.A."/>
            <person name="Garvin B.E."/>
            <person name="Gibson G."/>
            <person name="Gilbert D."/>
            <person name="Gnerre S."/>
            <person name="Godfrey J."/>
            <person name="Good R."/>
            <person name="Gotea V."/>
            <person name="Gravely B."/>
            <person name="Greenberg A.J."/>
            <person name="Griffiths-Jones S."/>
            <person name="Gross S."/>
            <person name="Guigo R."/>
            <person name="Gustafson E.A."/>
            <person name="Haerty W."/>
            <person name="Hahn M.W."/>
            <person name="Halligan D.L."/>
            <person name="Halpern A.L."/>
            <person name="Halter G.M."/>
            <person name="Han M.V."/>
            <person name="Heger A."/>
            <person name="Hillier L."/>
            <person name="Hinrichs A.S."/>
            <person name="Holmes I."/>
            <person name="Hoskins R.A."/>
            <person name="Hubisz M.J."/>
            <person name="Hultmark D."/>
            <person name="Huntley M.A."/>
            <person name="Jaffe D.B."/>
            <person name="Jagadeeshan S."/>
            <person name="Jeck W.R."/>
            <person name="Johnson J."/>
            <person name="Jones C.D."/>
            <person name="Jordan W.C."/>
            <person name="Karpen G.H."/>
            <person name="Kataoka E."/>
            <person name="Keightley P.D."/>
            <person name="Kheradpour P."/>
            <person name="Kirkness E.F."/>
            <person name="Koerich L.B."/>
            <person name="Kristiansen K."/>
            <person name="Kudrna D."/>
            <person name="Kulathinal R.J."/>
            <person name="Kumar S."/>
            <person name="Kwok R."/>
            <person name="Lander E."/>
            <person name="Langley C.H."/>
            <person name="Lapoint R."/>
            <person name="Lazzaro B.P."/>
            <person name="Lee S.J."/>
            <person name="Levesque L."/>
            <person name="Li R."/>
            <person name="Lin C.F."/>
            <person name="Lin M.F."/>
            <person name="Lindblad-Toh K."/>
            <person name="Llopart A."/>
            <person name="Long M."/>
            <person name="Low L."/>
            <person name="Lozovsky E."/>
            <person name="Lu J."/>
            <person name="Luo M."/>
            <person name="Machado C.A."/>
            <person name="Makalowski W."/>
            <person name="Marzo M."/>
            <person name="Matsuda M."/>
            <person name="Matzkin L."/>
            <person name="McAllister B."/>
            <person name="McBride C.S."/>
            <person name="McKernan B."/>
            <person name="McKernan K."/>
            <person name="Mendez-Lago M."/>
            <person name="Minx P."/>
            <person name="Mollenhauer M.U."/>
            <person name="Montooth K."/>
            <person name="Mount S.M."/>
            <person name="Mu X."/>
            <person name="Myers E."/>
            <person name="Negre B."/>
            <person name="Newfeld S."/>
            <person name="Nielsen R."/>
            <person name="Noor M.A."/>
            <person name="O'Grady P."/>
            <person name="Pachter L."/>
            <person name="Papaceit M."/>
            <person name="Parisi M.J."/>
            <person name="Parisi M."/>
            <person name="Parts L."/>
            <person name="Pedersen J.S."/>
            <person name="Pesole G."/>
            <person name="Phillippy A.M."/>
            <person name="Ponting C.P."/>
            <person name="Pop M."/>
            <person name="Porcelli D."/>
            <person name="Powell J.R."/>
            <person name="Prohaska S."/>
            <person name="Pruitt K."/>
            <person name="Puig M."/>
            <person name="Quesneville H."/>
            <person name="Ram K.R."/>
            <person name="Rand D."/>
            <person name="Rasmussen M.D."/>
            <person name="Reed L.K."/>
            <person name="Reenan R."/>
            <person name="Reily A."/>
            <person name="Remington K.A."/>
            <person name="Rieger T.T."/>
            <person name="Ritchie M.G."/>
            <person name="Robin C."/>
            <person name="Rogers Y.H."/>
            <person name="Rohde C."/>
            <person name="Rozas J."/>
            <person name="Rubenfield M.J."/>
            <person name="Ruiz A."/>
            <person name="Russo S."/>
            <person name="Salzberg S.L."/>
            <person name="Sanchez-Gracia A."/>
            <person name="Saranga D.J."/>
            <person name="Sato H."/>
            <person name="Schaeffer S.W."/>
            <person name="Schatz M.C."/>
            <person name="Schlenke T."/>
            <person name="Schwartz R."/>
            <person name="Segarra C."/>
            <person name="Singh R.S."/>
            <person name="Sirot L."/>
            <person name="Sirota M."/>
            <person name="Sisneros N.B."/>
            <person name="Smith C.D."/>
            <person name="Smith T.F."/>
            <person name="Spieth J."/>
            <person name="Stage D.E."/>
            <person name="Stark A."/>
            <person name="Stephan W."/>
            <person name="Strausberg R.L."/>
            <person name="Strempel S."/>
            <person name="Sturgill D."/>
            <person name="Sutton G."/>
            <person name="Sutton G.G."/>
            <person name="Tao W."/>
            <person name="Teichmann S."/>
            <person name="Tobari Y.N."/>
            <person name="Tomimura Y."/>
            <person name="Tsolas J.M."/>
            <person name="Valente V.L."/>
            <person name="Venter E."/>
            <person name="Venter J.C."/>
            <person name="Vicario S."/>
            <person name="Vieira F.G."/>
            <person name="Vilella A.J."/>
            <person name="Villasante A."/>
            <person name="Walenz B."/>
            <person name="Wang J."/>
            <person name="Wasserman M."/>
            <person name="Watts T."/>
            <person name="Wilson D."/>
            <person name="Wilson R.K."/>
            <person name="Wing R.A."/>
            <person name="Wolfner M.F."/>
            <person name="Wong A."/>
            <person name="Wong G.K."/>
            <person name="Wu C.I."/>
            <person name="Wu G."/>
            <person name="Yamamoto D."/>
            <person name="Yang H.P."/>
            <person name="Yang S.P."/>
            <person name="Yorke J.A."/>
            <person name="Yoshida K."/>
            <person name="Zdobnov E."/>
            <person name="Zhang P."/>
            <person name="Zhang Y."/>
            <person name="Zimin A.V."/>
            <person name="Baldwin J."/>
            <person name="Abdouelleil A."/>
            <person name="Abdulkadir J."/>
            <person name="Abebe A."/>
            <person name="Abera B."/>
            <person name="Abreu J."/>
            <person name="Acer S.C."/>
            <person name="Aftuck L."/>
            <person name="Alexander A."/>
            <person name="An P."/>
            <person name="Anderson E."/>
            <person name="Anderson S."/>
            <person name="Arachi H."/>
            <person name="Azer M."/>
            <person name="Bachantsang P."/>
            <person name="Barry A."/>
            <person name="Bayul T."/>
            <person name="Berlin A."/>
            <person name="Bessette D."/>
            <person name="Bloom T."/>
            <person name="Blye J."/>
            <person name="Boguslavskiy L."/>
            <person name="Bonnet C."/>
            <person name="Boukhgalter B."/>
            <person name="Bourzgui I."/>
            <person name="Brown A."/>
            <person name="Cahill P."/>
            <person name="Channer S."/>
            <person name="Cheshatsang Y."/>
            <person name="Chuda L."/>
            <person name="Citroen M."/>
            <person name="Collymore A."/>
            <person name="Cooke P."/>
            <person name="Costello M."/>
            <person name="D'Aco K."/>
            <person name="Daza R."/>
            <person name="De Haan G."/>
            <person name="DeGray S."/>
            <person name="DeMaso C."/>
            <person name="Dhargay N."/>
            <person name="Dooley K."/>
            <person name="Dooley E."/>
            <person name="Doricent M."/>
            <person name="Dorje P."/>
            <person name="Dorjee K."/>
            <person name="Dupes A."/>
            <person name="Elong R."/>
            <person name="Falk J."/>
            <person name="Farina A."/>
            <person name="Faro S."/>
            <person name="Ferguson D."/>
            <person name="Fisher S."/>
            <person name="Foley C.D."/>
            <person name="Franke A."/>
            <person name="Friedrich D."/>
            <person name="Gadbois L."/>
            <person name="Gearin G."/>
            <person name="Gearin C.R."/>
            <person name="Giannoukos G."/>
            <person name="Goode T."/>
            <person name="Graham J."/>
            <person name="Grandbois E."/>
            <person name="Grewal S."/>
            <person name="Gyaltsen K."/>
            <person name="Hafez N."/>
            <person name="Hagos B."/>
            <person name="Hall J."/>
            <person name="Henson C."/>
            <person name="Hollinger A."/>
            <person name="Honan T."/>
            <person name="Huard M.D."/>
            <person name="Hughes L."/>
            <person name="Hurhula B."/>
            <person name="Husby M.E."/>
            <person name="Kamat A."/>
            <person name="Kanga B."/>
            <person name="Kashin S."/>
            <person name="Khazanovich D."/>
            <person name="Kisner P."/>
            <person name="Lance K."/>
            <person name="Lara M."/>
            <person name="Lee W."/>
            <person name="Lennon N."/>
            <person name="Letendre F."/>
            <person name="LeVine R."/>
            <person name="Lipovsky A."/>
            <person name="Liu X."/>
            <person name="Liu J."/>
            <person name="Liu S."/>
            <person name="Lokyitsang T."/>
            <person name="Lokyitsang Y."/>
            <person name="Lubonja R."/>
            <person name="Lui A."/>
            <person name="MacDonald P."/>
            <person name="Magnisalis V."/>
            <person name="Maru K."/>
            <person name="Matthews C."/>
            <person name="McCusker W."/>
            <person name="McDonough S."/>
            <person name="Mehta T."/>
            <person name="Meldrim J."/>
            <person name="Meneus L."/>
            <person name="Mihai O."/>
            <person name="Mihalev A."/>
            <person name="Mihova T."/>
            <person name="Mittelman R."/>
            <person name="Mlenga V."/>
            <person name="Montmayeur A."/>
            <person name="Mulrain L."/>
            <person name="Navidi A."/>
            <person name="Naylor J."/>
            <person name="Negash T."/>
            <person name="Nguyen T."/>
            <person name="Nguyen N."/>
            <person name="Nicol R."/>
            <person name="Norbu C."/>
            <person name="Norbu N."/>
            <person name="Novod N."/>
            <person name="O'Neill B."/>
            <person name="Osman S."/>
            <person name="Markiewicz E."/>
            <person name="Oyono O.L."/>
            <person name="Patti C."/>
            <person name="Phunkhang P."/>
            <person name="Pierre F."/>
            <person name="Priest M."/>
            <person name="Raghuraman S."/>
            <person name="Rege F."/>
            <person name="Reyes R."/>
            <person name="Rise C."/>
            <person name="Rogov P."/>
            <person name="Ross K."/>
            <person name="Ryan E."/>
            <person name="Settipalli S."/>
            <person name="Shea T."/>
            <person name="Sherpa N."/>
            <person name="Shi L."/>
            <person name="Shih D."/>
            <person name="Sparrow T."/>
            <person name="Spaulding J."/>
            <person name="Stalker J."/>
            <person name="Stange-Thomann N."/>
            <person name="Stavropoulos S."/>
            <person name="Stone C."/>
            <person name="Strader C."/>
            <person name="Tesfaye S."/>
            <person name="Thomson T."/>
            <person name="Thoulutsang Y."/>
            <person name="Thoulutsang D."/>
            <person name="Topham K."/>
            <person name="Topping I."/>
            <person name="Tsamla T."/>
            <person name="Vassiliev H."/>
            <person name="Vo A."/>
            <person name="Wangchuk T."/>
            <person name="Wangdi T."/>
            <person name="Weiand M."/>
            <person name="Wilkinson J."/>
            <person name="Wilson A."/>
            <person name="Yadav S."/>
            <person name="Young G."/>
            <person name="Yu Q."/>
            <person name="Zembek L."/>
            <person name="Zhong D."/>
            <person name="Zimmer A."/>
            <person name="Zwirko Z."/>
            <person name="Jaffe D.B."/>
            <person name="Alvarez P."/>
            <person name="Brockman W."/>
            <person name="Butler J."/>
            <person name="Chin C."/>
            <person name="Gnerre S."/>
            <person name="Grabherr M."/>
            <person name="Kleber M."/>
            <person name="Mauceli E."/>
            <person name="MacCallum I."/>
        </authorList>
    </citation>
    <scope>NUCLEOTIDE SEQUENCE [LARGE SCALE GENOMIC DNA]</scope>
    <source>
        <strain evidence="3">Tucson 15010-1051.87</strain>
    </source>
</reference>
<dbReference type="AlphaFoldDB" id="A0A0Q9W9R6"/>
<dbReference type="EMBL" id="CH940667">
    <property type="protein sequence ID" value="KRF77727.1"/>
    <property type="molecule type" value="Genomic_DNA"/>
</dbReference>
<accession>A0A0Q9W9R6</accession>
<gene>
    <name evidence="2" type="primary">Dvir\GJ27020</name>
    <name evidence="2" type="ORF">Dvir_GJ27020</name>
</gene>
<evidence type="ECO:0000313" key="3">
    <source>
        <dbReference type="Proteomes" id="UP000008792"/>
    </source>
</evidence>
<dbReference type="Proteomes" id="UP000008792">
    <property type="component" value="Unassembled WGS sequence"/>
</dbReference>
<dbReference type="PANTHER" id="PTHR20898:SF0">
    <property type="entry name" value="DAEDALUS ON 3-RELATED"/>
    <property type="match status" value="1"/>
</dbReference>
<proteinExistence type="predicted"/>
<organism evidence="2 3">
    <name type="scientific">Drosophila virilis</name>
    <name type="common">Fruit fly</name>
    <dbReference type="NCBI Taxonomy" id="7244"/>
    <lineage>
        <taxon>Eukaryota</taxon>
        <taxon>Metazoa</taxon>
        <taxon>Ecdysozoa</taxon>
        <taxon>Arthropoda</taxon>
        <taxon>Hexapoda</taxon>
        <taxon>Insecta</taxon>
        <taxon>Pterygota</taxon>
        <taxon>Neoptera</taxon>
        <taxon>Endopterygota</taxon>
        <taxon>Diptera</taxon>
        <taxon>Brachycera</taxon>
        <taxon>Muscomorpha</taxon>
        <taxon>Ephydroidea</taxon>
        <taxon>Drosophilidae</taxon>
        <taxon>Drosophila</taxon>
    </lineage>
</organism>
<keyword evidence="1" id="KW-0732">Signal</keyword>
<evidence type="ECO:0000256" key="1">
    <source>
        <dbReference type="SAM" id="SignalP"/>
    </source>
</evidence>
<name>A0A0Q9W9R6_DROVI</name>
<dbReference type="Pfam" id="PF06477">
    <property type="entry name" value="DUF1091"/>
    <property type="match status" value="1"/>
</dbReference>
<feature type="signal peptide" evidence="1">
    <location>
        <begin position="1"/>
        <end position="26"/>
    </location>
</feature>
<dbReference type="InParanoid" id="A0A0Q9W9R6"/>
<protein>
    <submittedName>
        <fullName evidence="2">Uncharacterized protein</fullName>
    </submittedName>
</protein>
<evidence type="ECO:0000313" key="2">
    <source>
        <dbReference type="EMBL" id="KRF77727.1"/>
    </source>
</evidence>
<dbReference type="OrthoDB" id="7830614at2759"/>
<dbReference type="PANTHER" id="PTHR20898">
    <property type="entry name" value="DAEDALUS ON 3-RELATED-RELATED"/>
    <property type="match status" value="1"/>
</dbReference>
<dbReference type="InterPro" id="IPR010512">
    <property type="entry name" value="DUF1091"/>
</dbReference>
<sequence length="184" mass="21850">MDKSSIKYLWLIPLCICLLNVGHANAIFIKFTNITCESKYTNLATVEYCFIGQVDQLTNYMSLRYNIFEPIKKQLFFHFRLMIRRNGWKPYLYASDIDMCRFWKSRYNALAKLLLGFLDGRTNMNHSCPYNENYIYIDKVMNTDISKRLPALPLSKGHYALFTRWSWMNVTRTLSNIYIEVTND</sequence>
<feature type="chain" id="PRO_5006386589" evidence="1">
    <location>
        <begin position="27"/>
        <end position="184"/>
    </location>
</feature>
<dbReference type="SMART" id="SM00697">
    <property type="entry name" value="DM8"/>
    <property type="match status" value="1"/>
</dbReference>
<keyword evidence="3" id="KW-1185">Reference proteome</keyword>